<feature type="compositionally biased region" description="Polar residues" evidence="1">
    <location>
        <begin position="13"/>
        <end position="32"/>
    </location>
</feature>
<dbReference type="InterPro" id="IPR009279">
    <property type="entry name" value="Portal_Mu"/>
</dbReference>
<protein>
    <submittedName>
        <fullName evidence="2">DUF935 domain-containing protein</fullName>
    </submittedName>
</protein>
<accession>A0AAE5TKQ3</accession>
<name>A0AAE5TKQ3_AVIPA</name>
<gene>
    <name evidence="2" type="ORF">DM482_04130</name>
</gene>
<comment type="caution">
    <text evidence="2">The sequence shown here is derived from an EMBL/GenBank/DDBJ whole genome shotgun (WGS) entry which is preliminary data.</text>
</comment>
<dbReference type="Proteomes" id="UP000247594">
    <property type="component" value="Unassembled WGS sequence"/>
</dbReference>
<reference evidence="2 3" key="1">
    <citation type="submission" date="2018-06" db="EMBL/GenBank/DDBJ databases">
        <authorList>
            <person name="Teymurazov M."/>
            <person name="Kislichkina A."/>
            <person name="Abaymova A."/>
            <person name="Mukhina T."/>
            <person name="Mayskaya N."/>
            <person name="Svetoch E."/>
            <person name="Bogun A."/>
        </authorList>
    </citation>
    <scope>NUCLEOTIDE SEQUENCE [LARGE SCALE GENOMIC DNA]</scope>
    <source>
        <strain evidence="2 3">SCPM-O-B-8406</strain>
    </source>
</reference>
<dbReference type="AlphaFoldDB" id="A0AAE5TKQ3"/>
<dbReference type="Pfam" id="PF06074">
    <property type="entry name" value="Portal_Mu"/>
    <property type="match status" value="1"/>
</dbReference>
<feature type="compositionally biased region" description="Basic residues" evidence="1">
    <location>
        <begin position="1"/>
        <end position="12"/>
    </location>
</feature>
<feature type="region of interest" description="Disordered" evidence="1">
    <location>
        <begin position="1"/>
        <end position="37"/>
    </location>
</feature>
<dbReference type="RefSeq" id="WP_110478735.1">
    <property type="nucleotide sequence ID" value="NZ_JAZDVC010000001.1"/>
</dbReference>
<dbReference type="EMBL" id="QJPJ01000005">
    <property type="protein sequence ID" value="PXZ39508.1"/>
    <property type="molecule type" value="Genomic_DNA"/>
</dbReference>
<evidence type="ECO:0000256" key="1">
    <source>
        <dbReference type="SAM" id="MobiDB-lite"/>
    </source>
</evidence>
<proteinExistence type="predicted"/>
<evidence type="ECO:0000313" key="3">
    <source>
        <dbReference type="Proteomes" id="UP000247594"/>
    </source>
</evidence>
<evidence type="ECO:0000313" key="2">
    <source>
        <dbReference type="EMBL" id="PXZ39508.1"/>
    </source>
</evidence>
<sequence length="560" mass="63229">MAKKKRNKHKQAQNKSAVQNTQKLGQTQTNEARITENGRVIADHPSNNITPAKLKSIFEDAEAGNIQTQHELFMDIEERDGDIAANMATRKRAILTLDWRIAEPRNATPAEQGYQQEVDEYFYQFSELENLLMDLMDAVGHGFSALEIDWQFINGKWQPNAFIHRPQSWFKIDKDDNLLLKTPDNYEGEPLRPLGWVVHTHKTRSIQLARLGLYRTLAWHYMFKHYSVHDFAEFLELYGMPIRIGKYGAGATNEEKRTLLRALAQIGHNAAGIMPESMKIELHNAANGSSVNNPFLQMIEWCRTEIARLILGQTLTSGADGKSSTHALGKVHNEVRRDLLIADAKQIAQTITKQIILPYLQLNVDPNIDESRCPRFEFDTAEYEDLEKFAKALPDLVNIGVAVPESWVREKLGIPEPQEGEVILKAVQNEFKGDLNDDETEEKTEQKRTALSGRMPYAPTHKDCSCGCRQTALSTENQSTDEQQILDNVLDEGLAQVDFNAQLDPMVQQAVALMLSCESYEEAGEKLAEAYPDLASGEHHAYLSRALFLSELLGGSNARR</sequence>
<organism evidence="2 3">
    <name type="scientific">Avibacterium paragallinarum</name>
    <name type="common">Haemophilus gallinarum</name>
    <dbReference type="NCBI Taxonomy" id="728"/>
    <lineage>
        <taxon>Bacteria</taxon>
        <taxon>Pseudomonadati</taxon>
        <taxon>Pseudomonadota</taxon>
        <taxon>Gammaproteobacteria</taxon>
        <taxon>Pasteurellales</taxon>
        <taxon>Pasteurellaceae</taxon>
        <taxon>Avibacterium</taxon>
    </lineage>
</organism>